<dbReference type="Pfam" id="PF00015">
    <property type="entry name" value="MCPsignal"/>
    <property type="match status" value="1"/>
</dbReference>
<dbReference type="InterPro" id="IPR033480">
    <property type="entry name" value="sCache_2"/>
</dbReference>
<evidence type="ECO:0000256" key="1">
    <source>
        <dbReference type="ARBA" id="ARBA00004651"/>
    </source>
</evidence>
<organism evidence="12 13">
    <name type="scientific">Sporosarcina psychrophila</name>
    <name type="common">Bacillus psychrophilus</name>
    <dbReference type="NCBI Taxonomy" id="1476"/>
    <lineage>
        <taxon>Bacteria</taxon>
        <taxon>Bacillati</taxon>
        <taxon>Bacillota</taxon>
        <taxon>Bacilli</taxon>
        <taxon>Bacillales</taxon>
        <taxon>Caryophanaceae</taxon>
        <taxon>Sporosarcina</taxon>
    </lineage>
</organism>
<keyword evidence="5 9" id="KW-0472">Membrane</keyword>
<comment type="subcellular location">
    <subcellularLocation>
        <location evidence="1">Cell membrane</location>
        <topology evidence="1">Multi-pass membrane protein</topology>
    </subcellularLocation>
</comment>
<comment type="similarity">
    <text evidence="7">Belongs to the methyl-accepting chemotaxis (MCP) protein family.</text>
</comment>
<evidence type="ECO:0000256" key="8">
    <source>
        <dbReference type="PROSITE-ProRule" id="PRU00284"/>
    </source>
</evidence>
<evidence type="ECO:0000259" key="11">
    <source>
        <dbReference type="PROSITE" id="PS50885"/>
    </source>
</evidence>
<evidence type="ECO:0000256" key="3">
    <source>
        <dbReference type="ARBA" id="ARBA00022692"/>
    </source>
</evidence>
<dbReference type="PANTHER" id="PTHR32089:SF114">
    <property type="entry name" value="METHYL-ACCEPTING CHEMOTAXIS PROTEIN MCPB"/>
    <property type="match status" value="1"/>
</dbReference>
<dbReference type="EMBL" id="DYWT01000235">
    <property type="protein sequence ID" value="HJF33010.1"/>
    <property type="molecule type" value="Genomic_DNA"/>
</dbReference>
<evidence type="ECO:0000256" key="6">
    <source>
        <dbReference type="ARBA" id="ARBA00023224"/>
    </source>
</evidence>
<dbReference type="InterPro" id="IPR004089">
    <property type="entry name" value="MCPsignal_dom"/>
</dbReference>
<feature type="transmembrane region" description="Helical" evidence="9">
    <location>
        <begin position="75"/>
        <end position="98"/>
    </location>
</feature>
<dbReference type="SUPFAM" id="SSF58104">
    <property type="entry name" value="Methyl-accepting chemotaxis protein (MCP) signaling domain"/>
    <property type="match status" value="1"/>
</dbReference>
<dbReference type="Gene3D" id="1.10.287.950">
    <property type="entry name" value="Methyl-accepting chemotaxis protein"/>
    <property type="match status" value="1"/>
</dbReference>
<evidence type="ECO:0000256" key="4">
    <source>
        <dbReference type="ARBA" id="ARBA00022989"/>
    </source>
</evidence>
<dbReference type="Pfam" id="PF00672">
    <property type="entry name" value="HAMP"/>
    <property type="match status" value="1"/>
</dbReference>
<dbReference type="Gene3D" id="3.30.450.20">
    <property type="entry name" value="PAS domain"/>
    <property type="match status" value="1"/>
</dbReference>
<comment type="caution">
    <text evidence="12">The sequence shown here is derived from an EMBL/GenBank/DDBJ whole genome shotgun (WGS) entry which is preliminary data.</text>
</comment>
<evidence type="ECO:0000256" key="2">
    <source>
        <dbReference type="ARBA" id="ARBA00022475"/>
    </source>
</evidence>
<gene>
    <name evidence="12" type="ORF">K8V56_14710</name>
</gene>
<protein>
    <submittedName>
        <fullName evidence="12">Methyl-accepting chemotaxis protein</fullName>
    </submittedName>
</protein>
<keyword evidence="4 9" id="KW-1133">Transmembrane helix</keyword>
<feature type="non-terminal residue" evidence="12">
    <location>
        <position position="1"/>
    </location>
</feature>
<dbReference type="PROSITE" id="PS50885">
    <property type="entry name" value="HAMP"/>
    <property type="match status" value="1"/>
</dbReference>
<dbReference type="CDD" id="cd11386">
    <property type="entry name" value="MCP_signal"/>
    <property type="match status" value="1"/>
</dbReference>
<sequence length="457" mass="49625">TDTWESVDSNGVKFVQKIIDIGNNGGGFTFYEWPLPNTEDQIEPKVTYSKVDPHWGWVVSGSTYMMDFNQPARETLNLVLLVIGVALFLGVFIIWLFANNISRPLNMVTGQMNHLANGNLALEPLPIKSKDEIGQLGHAMNQMQKGLKEMIQNVSNASETITTQSEEFTQSANEVRQGGEQIATTMQELSSGAESQAMSATALIEMMEDFNVKIEVSNKFGDEIEKTSDSVLIMTGEGRVLMDQSVTQMESIHQKVTIAVENVKGLNSHTKEISKLIQVIQEIADQTNLLALNAAIEAARAGEQGKGFAVVAAEVKKLAEQVSDSVGGITNIVDRILLGSDDAVNSLQSSYDEVENGTKHIKVTGQTFGAINESVIEMVGKVQNISRNLRVLTDYSVEMNKSIEEVAAVAEESAAGVEQTAASTQQSSSSMEEIALGADELASLATQLNEQVNKFKL</sequence>
<name>A0A921KDS7_SPOPS</name>
<dbReference type="Pfam" id="PF17200">
    <property type="entry name" value="sCache_2"/>
    <property type="match status" value="1"/>
</dbReference>
<dbReference type="AlphaFoldDB" id="A0A921KDS7"/>
<reference evidence="12" key="1">
    <citation type="journal article" date="2021" name="PeerJ">
        <title>Extensive microbial diversity within the chicken gut microbiome revealed by metagenomics and culture.</title>
        <authorList>
            <person name="Gilroy R."/>
            <person name="Ravi A."/>
            <person name="Getino M."/>
            <person name="Pursley I."/>
            <person name="Horton D.L."/>
            <person name="Alikhan N.F."/>
            <person name="Baker D."/>
            <person name="Gharbi K."/>
            <person name="Hall N."/>
            <person name="Watson M."/>
            <person name="Adriaenssens E.M."/>
            <person name="Foster-Nyarko E."/>
            <person name="Jarju S."/>
            <person name="Secka A."/>
            <person name="Antonio M."/>
            <person name="Oren A."/>
            <person name="Chaudhuri R.R."/>
            <person name="La Ragione R."/>
            <person name="Hildebrand F."/>
            <person name="Pallen M.J."/>
        </authorList>
    </citation>
    <scope>NUCLEOTIDE SEQUENCE</scope>
    <source>
        <strain evidence="12">CHK171-7178</strain>
    </source>
</reference>
<reference evidence="12" key="2">
    <citation type="submission" date="2021-09" db="EMBL/GenBank/DDBJ databases">
        <authorList>
            <person name="Gilroy R."/>
        </authorList>
    </citation>
    <scope>NUCLEOTIDE SEQUENCE</scope>
    <source>
        <strain evidence="12">CHK171-7178</strain>
    </source>
</reference>
<keyword evidence="3 9" id="KW-0812">Transmembrane</keyword>
<dbReference type="PROSITE" id="PS50111">
    <property type="entry name" value="CHEMOTAXIS_TRANSDUC_2"/>
    <property type="match status" value="1"/>
</dbReference>
<dbReference type="GO" id="GO:0007165">
    <property type="term" value="P:signal transduction"/>
    <property type="evidence" value="ECO:0007669"/>
    <property type="project" value="UniProtKB-KW"/>
</dbReference>
<dbReference type="SMART" id="SM00283">
    <property type="entry name" value="MA"/>
    <property type="match status" value="1"/>
</dbReference>
<evidence type="ECO:0000313" key="12">
    <source>
        <dbReference type="EMBL" id="HJF33010.1"/>
    </source>
</evidence>
<evidence type="ECO:0000313" key="13">
    <source>
        <dbReference type="Proteomes" id="UP000698173"/>
    </source>
</evidence>
<evidence type="ECO:0000256" key="5">
    <source>
        <dbReference type="ARBA" id="ARBA00023136"/>
    </source>
</evidence>
<dbReference type="PANTHER" id="PTHR32089">
    <property type="entry name" value="METHYL-ACCEPTING CHEMOTAXIS PROTEIN MCPB"/>
    <property type="match status" value="1"/>
</dbReference>
<dbReference type="InterPro" id="IPR003660">
    <property type="entry name" value="HAMP_dom"/>
</dbReference>
<evidence type="ECO:0000259" key="10">
    <source>
        <dbReference type="PROSITE" id="PS50111"/>
    </source>
</evidence>
<dbReference type="SMART" id="SM00304">
    <property type="entry name" value="HAMP"/>
    <property type="match status" value="1"/>
</dbReference>
<evidence type="ECO:0000256" key="9">
    <source>
        <dbReference type="SAM" id="Phobius"/>
    </source>
</evidence>
<feature type="domain" description="Methyl-accepting transducer" evidence="10">
    <location>
        <begin position="171"/>
        <end position="421"/>
    </location>
</feature>
<dbReference type="Proteomes" id="UP000698173">
    <property type="component" value="Unassembled WGS sequence"/>
</dbReference>
<evidence type="ECO:0000256" key="7">
    <source>
        <dbReference type="ARBA" id="ARBA00029447"/>
    </source>
</evidence>
<dbReference type="CDD" id="cd06225">
    <property type="entry name" value="HAMP"/>
    <property type="match status" value="1"/>
</dbReference>
<feature type="domain" description="HAMP" evidence="11">
    <location>
        <begin position="99"/>
        <end position="152"/>
    </location>
</feature>
<accession>A0A921KDS7</accession>
<dbReference type="GO" id="GO:0005886">
    <property type="term" value="C:plasma membrane"/>
    <property type="evidence" value="ECO:0007669"/>
    <property type="project" value="UniProtKB-SubCell"/>
</dbReference>
<keyword evidence="6 8" id="KW-0807">Transducer</keyword>
<keyword evidence="2" id="KW-1003">Cell membrane</keyword>
<proteinExistence type="inferred from homology"/>